<reference evidence="9 10" key="1">
    <citation type="submission" date="2016-10" db="EMBL/GenBank/DDBJ databases">
        <authorList>
            <person name="de Groot N.N."/>
        </authorList>
    </citation>
    <scope>NUCLEOTIDE SEQUENCE [LARGE SCALE GENOMIC DNA]</scope>
    <source>
        <strain evidence="9 10">DSM 44945</strain>
    </source>
</reference>
<dbReference type="InterPro" id="IPR055219">
    <property type="entry name" value="MinC_N_1"/>
</dbReference>
<comment type="similarity">
    <text evidence="1 6">Belongs to the MinC family.</text>
</comment>
<dbReference type="InterPro" id="IPR036145">
    <property type="entry name" value="MinC_C_sf"/>
</dbReference>
<feature type="domain" description="Septum formation inhibitor MinC C-terminal" evidence="7">
    <location>
        <begin position="106"/>
        <end position="202"/>
    </location>
</feature>
<dbReference type="GO" id="GO:0000917">
    <property type="term" value="P:division septum assembly"/>
    <property type="evidence" value="ECO:0007669"/>
    <property type="project" value="UniProtKB-KW"/>
</dbReference>
<evidence type="ECO:0000256" key="2">
    <source>
        <dbReference type="ARBA" id="ARBA00022618"/>
    </source>
</evidence>
<dbReference type="AlphaFoldDB" id="A0A1I2MPX0"/>
<keyword evidence="2 6" id="KW-0132">Cell division</keyword>
<evidence type="ECO:0000256" key="3">
    <source>
        <dbReference type="ARBA" id="ARBA00023210"/>
    </source>
</evidence>
<dbReference type="PANTHER" id="PTHR34108">
    <property type="entry name" value="SEPTUM SITE-DETERMINING PROTEIN MINC"/>
    <property type="match status" value="1"/>
</dbReference>
<evidence type="ECO:0000313" key="10">
    <source>
        <dbReference type="Proteomes" id="UP000198661"/>
    </source>
</evidence>
<evidence type="ECO:0000256" key="6">
    <source>
        <dbReference type="HAMAP-Rule" id="MF_00267"/>
    </source>
</evidence>
<dbReference type="GO" id="GO:1901891">
    <property type="term" value="P:regulation of cell septum assembly"/>
    <property type="evidence" value="ECO:0007669"/>
    <property type="project" value="InterPro"/>
</dbReference>
<dbReference type="Gene3D" id="3.30.160.540">
    <property type="match status" value="1"/>
</dbReference>
<dbReference type="Gene3D" id="2.160.20.70">
    <property type="match status" value="1"/>
</dbReference>
<keyword evidence="4 6" id="KW-0131">Cell cycle</keyword>
<accession>A0A1I2MPX0</accession>
<gene>
    <name evidence="6" type="primary">minC</name>
    <name evidence="9" type="ORF">SAMN04488025_10883</name>
</gene>
<sequence length="225" mass="24995">MSKLAKPGVTIKGTKDGLLFLLDETRPFSALLAEIRHKLENPSSQIWDGPDTPVLIKLGRRQITREEEKELRRVFSIRKNLIVRSIEAEGMHYLADSSPGIKLLCGTIRSGQVLEHRGDLLFLGDVNPGGCIRSTGSIYVLGALRGLAHAGSEGDESAIVAASVFRPTQLRIAGVISRPPDEWDESEVGMRFAYLLDEQIAVESVHDLGQIRPELEWRDKRFKSL</sequence>
<evidence type="ECO:0000259" key="8">
    <source>
        <dbReference type="Pfam" id="PF22642"/>
    </source>
</evidence>
<dbReference type="Pfam" id="PF22642">
    <property type="entry name" value="MinC_N_1"/>
    <property type="match status" value="1"/>
</dbReference>
<keyword evidence="3 6" id="KW-0717">Septation</keyword>
<proteinExistence type="inferred from homology"/>
<dbReference type="Proteomes" id="UP000198661">
    <property type="component" value="Unassembled WGS sequence"/>
</dbReference>
<comment type="subunit">
    <text evidence="5 6">Interacts with MinD and FtsZ.</text>
</comment>
<dbReference type="STRING" id="201973.SAMN04488025_10883"/>
<evidence type="ECO:0000259" key="7">
    <source>
        <dbReference type="Pfam" id="PF03775"/>
    </source>
</evidence>
<name>A0A1I2MPX0_9BACL</name>
<dbReference type="OrthoDB" id="9790810at2"/>
<keyword evidence="10" id="KW-1185">Reference proteome</keyword>
<dbReference type="SUPFAM" id="SSF63848">
    <property type="entry name" value="Cell-division inhibitor MinC, C-terminal domain"/>
    <property type="match status" value="1"/>
</dbReference>
<organism evidence="9 10">
    <name type="scientific">Planifilum fulgidum</name>
    <dbReference type="NCBI Taxonomy" id="201973"/>
    <lineage>
        <taxon>Bacteria</taxon>
        <taxon>Bacillati</taxon>
        <taxon>Bacillota</taxon>
        <taxon>Bacilli</taxon>
        <taxon>Bacillales</taxon>
        <taxon>Thermoactinomycetaceae</taxon>
        <taxon>Planifilum</taxon>
    </lineage>
</organism>
<dbReference type="InterPro" id="IPR005526">
    <property type="entry name" value="Septum_form_inhib_MinC_C"/>
</dbReference>
<dbReference type="HAMAP" id="MF_00267">
    <property type="entry name" value="MinC"/>
    <property type="match status" value="1"/>
</dbReference>
<dbReference type="InterPro" id="IPR016098">
    <property type="entry name" value="CAP/MinC_C"/>
</dbReference>
<dbReference type="InterPro" id="IPR013033">
    <property type="entry name" value="MinC"/>
</dbReference>
<dbReference type="Pfam" id="PF03775">
    <property type="entry name" value="MinC_C"/>
    <property type="match status" value="1"/>
</dbReference>
<dbReference type="RefSeq" id="WP_092037087.1">
    <property type="nucleotide sequence ID" value="NZ_FOOK01000008.1"/>
</dbReference>
<protein>
    <recommendedName>
        <fullName evidence="6">Probable septum site-determining protein MinC</fullName>
    </recommendedName>
</protein>
<comment type="function">
    <text evidence="6">Cell division inhibitor that blocks the formation of polar Z ring septums. Rapidly oscillates between the poles of the cell to destabilize FtsZ filaments that have formed before they mature into polar Z rings. Prevents FtsZ polymerization.</text>
</comment>
<feature type="domain" description="Septum site-determining protein MinC N-terminal" evidence="8">
    <location>
        <begin position="9"/>
        <end position="86"/>
    </location>
</feature>
<dbReference type="EMBL" id="FOOK01000008">
    <property type="protein sequence ID" value="SFF91161.1"/>
    <property type="molecule type" value="Genomic_DNA"/>
</dbReference>
<dbReference type="GO" id="GO:0000902">
    <property type="term" value="P:cell morphogenesis"/>
    <property type="evidence" value="ECO:0007669"/>
    <property type="project" value="InterPro"/>
</dbReference>
<evidence type="ECO:0000256" key="5">
    <source>
        <dbReference type="ARBA" id="ARBA00046874"/>
    </source>
</evidence>
<evidence type="ECO:0000256" key="4">
    <source>
        <dbReference type="ARBA" id="ARBA00023306"/>
    </source>
</evidence>
<dbReference type="PANTHER" id="PTHR34108:SF1">
    <property type="entry name" value="SEPTUM SITE-DETERMINING PROTEIN MINC"/>
    <property type="match status" value="1"/>
</dbReference>
<evidence type="ECO:0000313" key="9">
    <source>
        <dbReference type="EMBL" id="SFF91161.1"/>
    </source>
</evidence>
<evidence type="ECO:0000256" key="1">
    <source>
        <dbReference type="ARBA" id="ARBA00006291"/>
    </source>
</evidence>